<dbReference type="PROSITE" id="PS00022">
    <property type="entry name" value="EGF_1"/>
    <property type="match status" value="5"/>
</dbReference>
<comment type="caution">
    <text evidence="6">Lacks conserved residue(s) required for the propagation of feature annotation.</text>
</comment>
<evidence type="ECO:0000256" key="2">
    <source>
        <dbReference type="ARBA" id="ARBA00022729"/>
    </source>
</evidence>
<gene>
    <name evidence="9" type="ORF">LSH36_716g01002</name>
</gene>
<feature type="disulfide bond" evidence="6">
    <location>
        <begin position="130"/>
        <end position="139"/>
    </location>
</feature>
<keyword evidence="7" id="KW-1133">Transmembrane helix</keyword>
<keyword evidence="4 6" id="KW-1015">Disulfide bond</keyword>
<feature type="domain" description="EGF-like" evidence="8">
    <location>
        <begin position="294"/>
        <end position="336"/>
    </location>
</feature>
<keyword evidence="1 6" id="KW-0245">EGF-like domain</keyword>
<accession>A0AAD9J3I1</accession>
<dbReference type="PANTHER" id="PTHR24049">
    <property type="entry name" value="CRUMBS FAMILY MEMBER"/>
    <property type="match status" value="1"/>
</dbReference>
<dbReference type="GO" id="GO:0005886">
    <property type="term" value="C:plasma membrane"/>
    <property type="evidence" value="ECO:0007669"/>
    <property type="project" value="TreeGrafter"/>
</dbReference>
<keyword evidence="3" id="KW-0677">Repeat</keyword>
<feature type="domain" description="EGF-like" evidence="8">
    <location>
        <begin position="179"/>
        <end position="216"/>
    </location>
</feature>
<feature type="disulfide bond" evidence="6">
    <location>
        <begin position="93"/>
        <end position="102"/>
    </location>
</feature>
<dbReference type="InterPro" id="IPR009030">
    <property type="entry name" value="Growth_fac_rcpt_cys_sf"/>
</dbReference>
<keyword evidence="7" id="KW-0472">Membrane</keyword>
<dbReference type="InterPro" id="IPR049883">
    <property type="entry name" value="NOTCH1_EGF-like"/>
</dbReference>
<dbReference type="InterPro" id="IPR018097">
    <property type="entry name" value="EGF_Ca-bd_CS"/>
</dbReference>
<dbReference type="Pfam" id="PF07645">
    <property type="entry name" value="EGF_CA"/>
    <property type="match status" value="3"/>
</dbReference>
<evidence type="ECO:0000259" key="8">
    <source>
        <dbReference type="PROSITE" id="PS50026"/>
    </source>
</evidence>
<dbReference type="FunFam" id="2.10.25.10:FF:000173">
    <property type="entry name" value="Neurogenic locus notch protein 2"/>
    <property type="match status" value="2"/>
</dbReference>
<keyword evidence="10" id="KW-1185">Reference proteome</keyword>
<evidence type="ECO:0000256" key="5">
    <source>
        <dbReference type="ARBA" id="ARBA00023180"/>
    </source>
</evidence>
<dbReference type="GO" id="GO:0032991">
    <property type="term" value="C:protein-containing complex"/>
    <property type="evidence" value="ECO:0007669"/>
    <property type="project" value="TreeGrafter"/>
</dbReference>
<evidence type="ECO:0000256" key="6">
    <source>
        <dbReference type="PROSITE-ProRule" id="PRU00076"/>
    </source>
</evidence>
<feature type="domain" description="EGF-like" evidence="8">
    <location>
        <begin position="141"/>
        <end position="177"/>
    </location>
</feature>
<dbReference type="SUPFAM" id="SSF57196">
    <property type="entry name" value="EGF/Laminin"/>
    <property type="match status" value="4"/>
</dbReference>
<dbReference type="SMART" id="SM00181">
    <property type="entry name" value="EGF"/>
    <property type="match status" value="8"/>
</dbReference>
<dbReference type="InterPro" id="IPR013032">
    <property type="entry name" value="EGF-like_CS"/>
</dbReference>
<dbReference type="InterPro" id="IPR001881">
    <property type="entry name" value="EGF-like_Ca-bd_dom"/>
</dbReference>
<feature type="domain" description="EGF-like" evidence="8">
    <location>
        <begin position="21"/>
        <end position="63"/>
    </location>
</feature>
<protein>
    <recommendedName>
        <fullName evidence="8">EGF-like domain-containing protein</fullName>
    </recommendedName>
</protein>
<evidence type="ECO:0000256" key="4">
    <source>
        <dbReference type="ARBA" id="ARBA00023157"/>
    </source>
</evidence>
<dbReference type="InterPro" id="IPR000152">
    <property type="entry name" value="EGF-type_Asp/Asn_hydroxyl_site"/>
</dbReference>
<dbReference type="GO" id="GO:0005509">
    <property type="term" value="F:calcium ion binding"/>
    <property type="evidence" value="ECO:0007669"/>
    <property type="project" value="InterPro"/>
</dbReference>
<dbReference type="PROSITE" id="PS01187">
    <property type="entry name" value="EGF_CA"/>
    <property type="match status" value="2"/>
</dbReference>
<dbReference type="CDD" id="cd00054">
    <property type="entry name" value="EGF_CA"/>
    <property type="match status" value="4"/>
</dbReference>
<feature type="transmembrane region" description="Helical" evidence="7">
    <location>
        <begin position="403"/>
        <end position="429"/>
    </location>
</feature>
<feature type="domain" description="EGF-like" evidence="8">
    <location>
        <begin position="65"/>
        <end position="103"/>
    </location>
</feature>
<evidence type="ECO:0000256" key="7">
    <source>
        <dbReference type="SAM" id="Phobius"/>
    </source>
</evidence>
<dbReference type="InterPro" id="IPR000742">
    <property type="entry name" value="EGF"/>
</dbReference>
<keyword evidence="7" id="KW-0812">Transmembrane</keyword>
<dbReference type="SUPFAM" id="SSF57184">
    <property type="entry name" value="Growth factor receptor domain"/>
    <property type="match status" value="1"/>
</dbReference>
<dbReference type="FunFam" id="2.10.25.10:FF:000125">
    <property type="entry name" value="Neurogenic locus notch protein-like"/>
    <property type="match status" value="1"/>
</dbReference>
<feature type="transmembrane region" description="Helical" evidence="7">
    <location>
        <begin position="350"/>
        <end position="369"/>
    </location>
</feature>
<feature type="disulfide bond" evidence="6">
    <location>
        <begin position="206"/>
        <end position="215"/>
    </location>
</feature>
<dbReference type="GO" id="GO:0045197">
    <property type="term" value="P:establishment or maintenance of epithelial cell apical/basal polarity"/>
    <property type="evidence" value="ECO:0007669"/>
    <property type="project" value="TreeGrafter"/>
</dbReference>
<dbReference type="FunFam" id="2.10.25.10:FF:000038">
    <property type="entry name" value="Fibrillin 2"/>
    <property type="match status" value="1"/>
</dbReference>
<feature type="domain" description="EGF-like" evidence="8">
    <location>
        <begin position="104"/>
        <end position="140"/>
    </location>
</feature>
<dbReference type="Pfam" id="PF00008">
    <property type="entry name" value="EGF"/>
    <property type="match status" value="1"/>
</dbReference>
<feature type="domain" description="EGF-like" evidence="8">
    <location>
        <begin position="218"/>
        <end position="255"/>
    </location>
</feature>
<reference evidence="9" key="1">
    <citation type="journal article" date="2023" name="Mol. Biol. Evol.">
        <title>Third-Generation Sequencing Reveals the Adaptive Role of the Epigenome in Three Deep-Sea Polychaetes.</title>
        <authorList>
            <person name="Perez M."/>
            <person name="Aroh O."/>
            <person name="Sun Y."/>
            <person name="Lan Y."/>
            <person name="Juniper S.K."/>
            <person name="Young C.R."/>
            <person name="Angers B."/>
            <person name="Qian P.Y."/>
        </authorList>
    </citation>
    <scope>NUCLEOTIDE SEQUENCE</scope>
    <source>
        <strain evidence="9">P08H-3</strain>
    </source>
</reference>
<dbReference type="PROSITE" id="PS00010">
    <property type="entry name" value="ASX_HYDROXYL"/>
    <property type="match status" value="4"/>
</dbReference>
<evidence type="ECO:0000313" key="10">
    <source>
        <dbReference type="Proteomes" id="UP001208570"/>
    </source>
</evidence>
<evidence type="ECO:0000256" key="1">
    <source>
        <dbReference type="ARBA" id="ARBA00022536"/>
    </source>
</evidence>
<feature type="disulfide bond" evidence="6">
    <location>
        <begin position="326"/>
        <end position="335"/>
    </location>
</feature>
<organism evidence="9 10">
    <name type="scientific">Paralvinella palmiformis</name>
    <dbReference type="NCBI Taxonomy" id="53620"/>
    <lineage>
        <taxon>Eukaryota</taxon>
        <taxon>Metazoa</taxon>
        <taxon>Spiralia</taxon>
        <taxon>Lophotrochozoa</taxon>
        <taxon>Annelida</taxon>
        <taxon>Polychaeta</taxon>
        <taxon>Sedentaria</taxon>
        <taxon>Canalipalpata</taxon>
        <taxon>Terebellida</taxon>
        <taxon>Terebelliformia</taxon>
        <taxon>Alvinellidae</taxon>
        <taxon>Paralvinella</taxon>
    </lineage>
</organism>
<dbReference type="PROSITE" id="PS50026">
    <property type="entry name" value="EGF_3"/>
    <property type="match status" value="8"/>
</dbReference>
<feature type="disulfide bond" evidence="6">
    <location>
        <begin position="283"/>
        <end position="292"/>
    </location>
</feature>
<dbReference type="Gene3D" id="2.10.25.10">
    <property type="entry name" value="Laminin"/>
    <property type="match status" value="8"/>
</dbReference>
<keyword evidence="2" id="KW-0732">Signal</keyword>
<keyword evidence="5" id="KW-0325">Glycoprotein</keyword>
<sequence length="466" mass="50387">MLTDMNASATVVGKELIVILDIDECNMTDINGSLPCEHGQCINLPGSSLCNCSGTGYRGLRCESDIDECLEDAMTCKNNASCTNLDGDFMCNCTLGYEGKTCDVANCSYDQCLNGGSCDIDAQNKWYCECPPFVEGFQCESPGPCVIGPCQNNATCSQKDSEYNCTCVTGWEGKNCTEDIDECERYAPCQNNATCDNLDGSYQCQCVPGFTDFNCSTNIDECESSPCLNDGQCVDQINSYQCNCTNTGYEGPMCETDIDECLAKPCQNGGSCYNSPGSYNCTCTIDYIGTTCEIPNPCLDDYCQNGGTCDYVLDEGTGNATAICLCEEPWEGPQCEFTSIPVKKEEDNTLAIILGAVFGGLIVIILIGWHPLDPRVAWPVVARVCQLAKRACRNPTSEPQVNVALAVGLTVGFVVAALIVVLIVLLVIFKEKRATRGTYSPSRQETIGSRVELGNVLKQPPMERLI</sequence>
<dbReference type="PANTHER" id="PTHR24049:SF22">
    <property type="entry name" value="DROSOPHILA CRUMBS HOMOLOG"/>
    <property type="match status" value="1"/>
</dbReference>
<dbReference type="Pfam" id="PF12661">
    <property type="entry name" value="hEGF"/>
    <property type="match status" value="1"/>
</dbReference>
<comment type="caution">
    <text evidence="9">The sequence shown here is derived from an EMBL/GenBank/DDBJ whole genome shotgun (WGS) entry which is preliminary data.</text>
</comment>
<feature type="disulfide bond" evidence="6">
    <location>
        <begin position="167"/>
        <end position="176"/>
    </location>
</feature>
<name>A0AAD9J3I1_9ANNE</name>
<dbReference type="EMBL" id="JAODUP010000716">
    <property type="protein sequence ID" value="KAK2144950.1"/>
    <property type="molecule type" value="Genomic_DNA"/>
</dbReference>
<dbReference type="GO" id="GO:0007157">
    <property type="term" value="P:heterophilic cell-cell adhesion via plasma membrane cell adhesion molecules"/>
    <property type="evidence" value="ECO:0007669"/>
    <property type="project" value="TreeGrafter"/>
</dbReference>
<feature type="domain" description="EGF-like" evidence="8">
    <location>
        <begin position="257"/>
        <end position="293"/>
    </location>
</feature>
<dbReference type="PRINTS" id="PR00010">
    <property type="entry name" value="EGFBLOOD"/>
</dbReference>
<dbReference type="FunFam" id="2.10.25.10:FF:000122">
    <property type="entry name" value="Protein crumbs homolog 2"/>
    <property type="match status" value="1"/>
</dbReference>
<dbReference type="SMART" id="SM00179">
    <property type="entry name" value="EGF_CA"/>
    <property type="match status" value="6"/>
</dbReference>
<dbReference type="Proteomes" id="UP001208570">
    <property type="component" value="Unassembled WGS sequence"/>
</dbReference>
<proteinExistence type="predicted"/>
<dbReference type="AlphaFoldDB" id="A0AAD9J3I1"/>
<dbReference type="PROSITE" id="PS01186">
    <property type="entry name" value="EGF_2"/>
    <property type="match status" value="4"/>
</dbReference>
<evidence type="ECO:0000256" key="3">
    <source>
        <dbReference type="ARBA" id="ARBA00022737"/>
    </source>
</evidence>
<dbReference type="InterPro" id="IPR051022">
    <property type="entry name" value="Notch_Cell-Fate_Det"/>
</dbReference>
<evidence type="ECO:0000313" key="9">
    <source>
        <dbReference type="EMBL" id="KAK2144950.1"/>
    </source>
</evidence>